<keyword evidence="3" id="KW-0804">Transcription</keyword>
<protein>
    <submittedName>
        <fullName evidence="5">Response regulator receiver protein</fullName>
    </submittedName>
</protein>
<keyword evidence="2" id="KW-0238">DNA-binding</keyword>
<reference evidence="6" key="1">
    <citation type="submission" date="2006-12" db="EMBL/GenBank/DDBJ databases">
        <title>Complete sequence of chromosome 2 of Paracoccus denitrificans PD1222.</title>
        <authorList>
            <person name="Copeland A."/>
            <person name="Lucas S."/>
            <person name="Lapidus A."/>
            <person name="Barry K."/>
            <person name="Detter J.C."/>
            <person name="Glavina del Rio T."/>
            <person name="Hammon N."/>
            <person name="Israni S."/>
            <person name="Dalin E."/>
            <person name="Tice H."/>
            <person name="Pitluck S."/>
            <person name="Munk A.C."/>
            <person name="Brettin T."/>
            <person name="Bruce D."/>
            <person name="Han C."/>
            <person name="Tapia R."/>
            <person name="Gilna P."/>
            <person name="Schmutz J."/>
            <person name="Larimer F."/>
            <person name="Land M."/>
            <person name="Hauser L."/>
            <person name="Kyrpides N."/>
            <person name="Lykidis A."/>
            <person name="Spiro S."/>
            <person name="Richardson D.J."/>
            <person name="Moir J.W.B."/>
            <person name="Ferguson S.J."/>
            <person name="van Spanning R.J.M."/>
            <person name="Richardson P."/>
        </authorList>
    </citation>
    <scope>NUCLEOTIDE SEQUENCE [LARGE SCALE GENOMIC DNA]</scope>
    <source>
        <strain evidence="6">Pd 1222</strain>
    </source>
</reference>
<dbReference type="SMART" id="SM00421">
    <property type="entry name" value="HTH_LUXR"/>
    <property type="match status" value="1"/>
</dbReference>
<dbReference type="AlphaFoldDB" id="A1B806"/>
<evidence type="ECO:0000256" key="2">
    <source>
        <dbReference type="ARBA" id="ARBA00023125"/>
    </source>
</evidence>
<dbReference type="PRINTS" id="PR00038">
    <property type="entry name" value="HTHLUXR"/>
</dbReference>
<evidence type="ECO:0000313" key="6">
    <source>
        <dbReference type="Proteomes" id="UP000000361"/>
    </source>
</evidence>
<evidence type="ECO:0000259" key="4">
    <source>
        <dbReference type="PROSITE" id="PS50043"/>
    </source>
</evidence>
<dbReference type="Pfam" id="PF00196">
    <property type="entry name" value="GerE"/>
    <property type="match status" value="1"/>
</dbReference>
<dbReference type="Proteomes" id="UP000000361">
    <property type="component" value="Chromosome 2"/>
</dbReference>
<dbReference type="PANTHER" id="PTHR44688:SF16">
    <property type="entry name" value="DNA-BINDING TRANSCRIPTIONAL ACTIVATOR DEVR_DOSR"/>
    <property type="match status" value="1"/>
</dbReference>
<dbReference type="InterPro" id="IPR036388">
    <property type="entry name" value="WH-like_DNA-bd_sf"/>
</dbReference>
<organism evidence="5 6">
    <name type="scientific">Paracoccus denitrificans (strain Pd 1222)</name>
    <dbReference type="NCBI Taxonomy" id="318586"/>
    <lineage>
        <taxon>Bacteria</taxon>
        <taxon>Pseudomonadati</taxon>
        <taxon>Pseudomonadota</taxon>
        <taxon>Alphaproteobacteria</taxon>
        <taxon>Rhodobacterales</taxon>
        <taxon>Paracoccaceae</taxon>
        <taxon>Paracoccus</taxon>
    </lineage>
</organism>
<dbReference type="InterPro" id="IPR016032">
    <property type="entry name" value="Sig_transdc_resp-reg_C-effctor"/>
</dbReference>
<accession>A1B806</accession>
<feature type="domain" description="HTH luxR-type" evidence="4">
    <location>
        <begin position="196"/>
        <end position="261"/>
    </location>
</feature>
<keyword evidence="1" id="KW-0805">Transcription regulation</keyword>
<dbReference type="PANTHER" id="PTHR44688">
    <property type="entry name" value="DNA-BINDING TRANSCRIPTIONAL ACTIVATOR DEVR_DOSR"/>
    <property type="match status" value="1"/>
</dbReference>
<dbReference type="CDD" id="cd06170">
    <property type="entry name" value="LuxR_C_like"/>
    <property type="match status" value="1"/>
</dbReference>
<dbReference type="GeneID" id="93453233"/>
<dbReference type="SUPFAM" id="SSF46894">
    <property type="entry name" value="C-terminal effector domain of the bipartite response regulators"/>
    <property type="match status" value="1"/>
</dbReference>
<evidence type="ECO:0000256" key="1">
    <source>
        <dbReference type="ARBA" id="ARBA00023015"/>
    </source>
</evidence>
<dbReference type="GO" id="GO:0003677">
    <property type="term" value="F:DNA binding"/>
    <property type="evidence" value="ECO:0007669"/>
    <property type="project" value="UniProtKB-KW"/>
</dbReference>
<dbReference type="STRING" id="318586.Pden_3582"/>
<dbReference type="EMBL" id="CP000490">
    <property type="protein sequence ID" value="ABL71650.1"/>
    <property type="molecule type" value="Genomic_DNA"/>
</dbReference>
<dbReference type="RefSeq" id="WP_011749819.1">
    <property type="nucleotide sequence ID" value="NC_008687.1"/>
</dbReference>
<dbReference type="PROSITE" id="PS00622">
    <property type="entry name" value="HTH_LUXR_1"/>
    <property type="match status" value="1"/>
</dbReference>
<name>A1B806_PARDP</name>
<gene>
    <name evidence="5" type="ordered locus">Pden_3582</name>
</gene>
<sequence>MIGRDLAHALAGLFGATGTDGYGAALDRLTRIGADFDMSCIFGFSTSKPPAVIHDGYSETVDRRALRSYLRGAYLLDPFYAASIGATAEGLWRMRDLAPDAYYDAEFAWSQEVHPCISDQAGTLVEEIGYIIPLSDGFAATYSLMRNRGGTCFDEAEAARLQELLPVIAASLRLHWNVSQNGEQAGGPAPDSEEVLRAAFSALTPAQQAVTKLILRGHSNISIAENLGITEGTVKLHRYNIYKRLEISSQAELFQRFIDFLGK</sequence>
<evidence type="ECO:0000313" key="5">
    <source>
        <dbReference type="EMBL" id="ABL71650.1"/>
    </source>
</evidence>
<dbReference type="EnsemblBacteria" id="ABL71650">
    <property type="protein sequence ID" value="ABL71650"/>
    <property type="gene ID" value="Pden_3582"/>
</dbReference>
<dbReference type="GO" id="GO:0006355">
    <property type="term" value="P:regulation of DNA-templated transcription"/>
    <property type="evidence" value="ECO:0007669"/>
    <property type="project" value="InterPro"/>
</dbReference>
<dbReference type="OrthoDB" id="343383at2"/>
<proteinExistence type="predicted"/>
<dbReference type="HOGENOM" id="CLU_067793_1_0_5"/>
<dbReference type="eggNOG" id="COG2197">
    <property type="taxonomic scope" value="Bacteria"/>
</dbReference>
<dbReference type="Gene3D" id="1.10.10.10">
    <property type="entry name" value="Winged helix-like DNA-binding domain superfamily/Winged helix DNA-binding domain"/>
    <property type="match status" value="1"/>
</dbReference>
<dbReference type="InterPro" id="IPR000792">
    <property type="entry name" value="Tscrpt_reg_LuxR_C"/>
</dbReference>
<evidence type="ECO:0000256" key="3">
    <source>
        <dbReference type="ARBA" id="ARBA00023163"/>
    </source>
</evidence>
<dbReference type="PROSITE" id="PS50043">
    <property type="entry name" value="HTH_LUXR_2"/>
    <property type="match status" value="1"/>
</dbReference>
<dbReference type="KEGG" id="pde:Pden_3582"/>
<keyword evidence="6" id="KW-1185">Reference proteome</keyword>